<evidence type="ECO:0000313" key="8">
    <source>
        <dbReference type="Proteomes" id="UP000334990"/>
    </source>
</evidence>
<evidence type="ECO:0000259" key="6">
    <source>
        <dbReference type="PROSITE" id="PS50850"/>
    </source>
</evidence>
<dbReference type="PANTHER" id="PTHR23523:SF2">
    <property type="entry name" value="2-NITROIMIDAZOLE TRANSPORTER"/>
    <property type="match status" value="1"/>
</dbReference>
<dbReference type="Pfam" id="PF07690">
    <property type="entry name" value="MFS_1"/>
    <property type="match status" value="1"/>
</dbReference>
<keyword evidence="8" id="KW-1185">Reference proteome</keyword>
<evidence type="ECO:0000256" key="2">
    <source>
        <dbReference type="ARBA" id="ARBA00022692"/>
    </source>
</evidence>
<gene>
    <name evidence="7" type="ORF">Acor_31710</name>
</gene>
<keyword evidence="4 5" id="KW-0472">Membrane</keyword>
<feature type="transmembrane region" description="Helical" evidence="5">
    <location>
        <begin position="119"/>
        <end position="141"/>
    </location>
</feature>
<dbReference type="CDD" id="cd17339">
    <property type="entry name" value="MFS_NIMT_CynX_like"/>
    <property type="match status" value="1"/>
</dbReference>
<dbReference type="InterPro" id="IPR011701">
    <property type="entry name" value="MFS"/>
</dbReference>
<dbReference type="Gene3D" id="1.20.1250.20">
    <property type="entry name" value="MFS general substrate transporter like domains"/>
    <property type="match status" value="2"/>
</dbReference>
<dbReference type="InterPro" id="IPR036259">
    <property type="entry name" value="MFS_trans_sf"/>
</dbReference>
<feature type="transmembrane region" description="Helical" evidence="5">
    <location>
        <begin position="153"/>
        <end position="172"/>
    </location>
</feature>
<evidence type="ECO:0000256" key="3">
    <source>
        <dbReference type="ARBA" id="ARBA00022989"/>
    </source>
</evidence>
<evidence type="ECO:0000256" key="1">
    <source>
        <dbReference type="ARBA" id="ARBA00004651"/>
    </source>
</evidence>
<feature type="transmembrane region" description="Helical" evidence="5">
    <location>
        <begin position="316"/>
        <end position="336"/>
    </location>
</feature>
<feature type="transmembrane region" description="Helical" evidence="5">
    <location>
        <begin position="378"/>
        <end position="399"/>
    </location>
</feature>
<accession>A0A5M3VW94</accession>
<feature type="transmembrane region" description="Helical" evidence="5">
    <location>
        <begin position="184"/>
        <end position="204"/>
    </location>
</feature>
<protein>
    <submittedName>
        <fullName evidence="7">MFS transporter</fullName>
    </submittedName>
</protein>
<feature type="transmembrane region" description="Helical" evidence="5">
    <location>
        <begin position="291"/>
        <end position="310"/>
    </location>
</feature>
<evidence type="ECO:0000256" key="5">
    <source>
        <dbReference type="SAM" id="Phobius"/>
    </source>
</evidence>
<dbReference type="InterPro" id="IPR020846">
    <property type="entry name" value="MFS_dom"/>
</dbReference>
<dbReference type="SUPFAM" id="SSF103473">
    <property type="entry name" value="MFS general substrate transporter"/>
    <property type="match status" value="1"/>
</dbReference>
<reference evidence="7 8" key="1">
    <citation type="submission" date="2019-10" db="EMBL/GenBank/DDBJ databases">
        <title>Whole genome shotgun sequence of Acrocarpospora corrugata NBRC 13972.</title>
        <authorList>
            <person name="Ichikawa N."/>
            <person name="Kimura A."/>
            <person name="Kitahashi Y."/>
            <person name="Komaki H."/>
            <person name="Oguchi A."/>
        </authorList>
    </citation>
    <scope>NUCLEOTIDE SEQUENCE [LARGE SCALE GENOMIC DNA]</scope>
    <source>
        <strain evidence="7 8">NBRC 13972</strain>
    </source>
</reference>
<sequence length="423" mass="43649">MGNGVDSFDDSVSGGSVKARRAGAVTRLVLLGVVLAALNLRVAVTSVGAVLHEINSGLGMSGLVSGLLTTLPVLCFAVFGAATPWLARRMGEHRLLVAALGLLAVGLVGRALVGSAWLFLVGSAVALAGGALGNVLIPTLIKRHFPGRTGVMMTVYTTALSVGTVLGAAFTLPIDRAAGGNWRVAIGVWASLAVIAAVPWLAVLREDPKQDGPKAYAGPRAMVRSRLAWSLAGYFGSQSTLAYVMFGWLLQVLLDGGYSEDQAGLVLGVFTALSIPSSLVVPALAARMRNVRPLVVLFCGMYVVGFLGLLSGQGLWVWAIVVGAAMAGFPLALALLPLRTCTPEGTAALSAFAQSTGYLVAGVGPLVVGLLYGATGGWTWPFVVLLVVVAGQLLSGWYAGADRVLEDELPPRVPAEDLVPDRA</sequence>
<dbReference type="AlphaFoldDB" id="A0A5M3VW94"/>
<keyword evidence="3 5" id="KW-1133">Transmembrane helix</keyword>
<dbReference type="InterPro" id="IPR052524">
    <property type="entry name" value="MFS_Cyanate_Porter"/>
</dbReference>
<dbReference type="PANTHER" id="PTHR23523">
    <property type="match status" value="1"/>
</dbReference>
<feature type="transmembrane region" description="Helical" evidence="5">
    <location>
        <begin position="28"/>
        <end position="51"/>
    </location>
</feature>
<proteinExistence type="predicted"/>
<dbReference type="Proteomes" id="UP000334990">
    <property type="component" value="Unassembled WGS sequence"/>
</dbReference>
<evidence type="ECO:0000313" key="7">
    <source>
        <dbReference type="EMBL" id="GES01107.1"/>
    </source>
</evidence>
<feature type="domain" description="Major facilitator superfamily (MFS) profile" evidence="6">
    <location>
        <begin position="25"/>
        <end position="404"/>
    </location>
</feature>
<comment type="subcellular location">
    <subcellularLocation>
        <location evidence="1">Cell membrane</location>
        <topology evidence="1">Multi-pass membrane protein</topology>
    </subcellularLocation>
</comment>
<evidence type="ECO:0000256" key="4">
    <source>
        <dbReference type="ARBA" id="ARBA00023136"/>
    </source>
</evidence>
<name>A0A5M3VW94_9ACTN</name>
<feature type="transmembrane region" description="Helical" evidence="5">
    <location>
        <begin position="63"/>
        <end position="83"/>
    </location>
</feature>
<dbReference type="GO" id="GO:0005886">
    <property type="term" value="C:plasma membrane"/>
    <property type="evidence" value="ECO:0007669"/>
    <property type="project" value="UniProtKB-SubCell"/>
</dbReference>
<feature type="transmembrane region" description="Helical" evidence="5">
    <location>
        <begin position="95"/>
        <end position="113"/>
    </location>
</feature>
<feature type="transmembrane region" description="Helical" evidence="5">
    <location>
        <begin position="262"/>
        <end position="284"/>
    </location>
</feature>
<feature type="transmembrane region" description="Helical" evidence="5">
    <location>
        <begin position="227"/>
        <end position="250"/>
    </location>
</feature>
<dbReference type="PROSITE" id="PS50850">
    <property type="entry name" value="MFS"/>
    <property type="match status" value="1"/>
</dbReference>
<feature type="transmembrane region" description="Helical" evidence="5">
    <location>
        <begin position="348"/>
        <end position="372"/>
    </location>
</feature>
<dbReference type="GO" id="GO:0022857">
    <property type="term" value="F:transmembrane transporter activity"/>
    <property type="evidence" value="ECO:0007669"/>
    <property type="project" value="InterPro"/>
</dbReference>
<organism evidence="7 8">
    <name type="scientific">Acrocarpospora corrugata</name>
    <dbReference type="NCBI Taxonomy" id="35763"/>
    <lineage>
        <taxon>Bacteria</taxon>
        <taxon>Bacillati</taxon>
        <taxon>Actinomycetota</taxon>
        <taxon>Actinomycetes</taxon>
        <taxon>Streptosporangiales</taxon>
        <taxon>Streptosporangiaceae</taxon>
        <taxon>Acrocarpospora</taxon>
    </lineage>
</organism>
<keyword evidence="2 5" id="KW-0812">Transmembrane</keyword>
<dbReference type="EMBL" id="BLAD01000048">
    <property type="protein sequence ID" value="GES01107.1"/>
    <property type="molecule type" value="Genomic_DNA"/>
</dbReference>
<comment type="caution">
    <text evidence="7">The sequence shown here is derived from an EMBL/GenBank/DDBJ whole genome shotgun (WGS) entry which is preliminary data.</text>
</comment>